<keyword evidence="4" id="KW-1185">Reference proteome</keyword>
<evidence type="ECO:0000259" key="2">
    <source>
        <dbReference type="Pfam" id="PF15778"/>
    </source>
</evidence>
<feature type="domain" description="Cation channel complex component UNC80 N-terminal" evidence="2">
    <location>
        <begin position="31"/>
        <end position="109"/>
    </location>
</feature>
<sequence length="113" mass="12762">MCLYTHSWPTGNDEEHEKDNDDDENSVDLGLPVSVQTFLWRQIAPFIRPRLGKLHEASCMSFEKVLVQNIQFGLSPPLTKALGAIPRWRLLQGALPHVMHACAALLYCKFSSL</sequence>
<dbReference type="InParanoid" id="B4K326"/>
<dbReference type="PANTHER" id="PTHR31781:SF1">
    <property type="entry name" value="PROTEIN UNC-80 HOMOLOG"/>
    <property type="match status" value="1"/>
</dbReference>
<dbReference type="AlphaFoldDB" id="B4K326"/>
<feature type="region of interest" description="Disordered" evidence="1">
    <location>
        <begin position="1"/>
        <end position="27"/>
    </location>
</feature>
<dbReference type="PANTHER" id="PTHR31781">
    <property type="entry name" value="UNC80"/>
    <property type="match status" value="1"/>
</dbReference>
<accession>B4K326</accession>
<organism evidence="4">
    <name type="scientific">Drosophila grimshawi</name>
    <name type="common">Hawaiian fruit fly</name>
    <name type="synonym">Idiomyia grimshawi</name>
    <dbReference type="NCBI Taxonomy" id="7222"/>
    <lineage>
        <taxon>Eukaryota</taxon>
        <taxon>Metazoa</taxon>
        <taxon>Ecdysozoa</taxon>
        <taxon>Arthropoda</taxon>
        <taxon>Hexapoda</taxon>
        <taxon>Insecta</taxon>
        <taxon>Pterygota</taxon>
        <taxon>Neoptera</taxon>
        <taxon>Endopterygota</taxon>
        <taxon>Diptera</taxon>
        <taxon>Brachycera</taxon>
        <taxon>Muscomorpha</taxon>
        <taxon>Ephydroidea</taxon>
        <taxon>Drosophilidae</taxon>
        <taxon>Drosophila</taxon>
        <taxon>Hawaiian Drosophila</taxon>
    </lineage>
</organism>
<dbReference type="GO" id="GO:0034703">
    <property type="term" value="C:cation channel complex"/>
    <property type="evidence" value="ECO:0007669"/>
    <property type="project" value="TreeGrafter"/>
</dbReference>
<dbReference type="GO" id="GO:0005261">
    <property type="term" value="F:monoatomic cation channel activity"/>
    <property type="evidence" value="ECO:0007669"/>
    <property type="project" value="TreeGrafter"/>
</dbReference>
<dbReference type="Pfam" id="PF15778">
    <property type="entry name" value="UNC80_N"/>
    <property type="match status" value="1"/>
</dbReference>
<protein>
    <submittedName>
        <fullName evidence="3">GH23523</fullName>
    </submittedName>
</protein>
<dbReference type="OrthoDB" id="5584001at2759"/>
<dbReference type="GO" id="GO:0030424">
    <property type="term" value="C:axon"/>
    <property type="evidence" value="ECO:0007669"/>
    <property type="project" value="TreeGrafter"/>
</dbReference>
<evidence type="ECO:0000256" key="1">
    <source>
        <dbReference type="SAM" id="MobiDB-lite"/>
    </source>
</evidence>
<dbReference type="InterPro" id="IPR031542">
    <property type="entry name" value="UNC80_N"/>
</dbReference>
<dbReference type="STRING" id="7222.B4K326"/>
<proteinExistence type="predicted"/>
<dbReference type="EMBL" id="CH920563">
    <property type="protein sequence ID" value="EDW04590.1"/>
    <property type="molecule type" value="Genomic_DNA"/>
</dbReference>
<evidence type="ECO:0000313" key="3">
    <source>
        <dbReference type="EMBL" id="EDW04590.1"/>
    </source>
</evidence>
<evidence type="ECO:0000313" key="4">
    <source>
        <dbReference type="Proteomes" id="UP000001070"/>
    </source>
</evidence>
<dbReference type="Proteomes" id="UP000001070">
    <property type="component" value="Unassembled WGS sequence"/>
</dbReference>
<dbReference type="HOGENOM" id="CLU_2136038_0_0_1"/>
<dbReference type="GO" id="GO:0055080">
    <property type="term" value="P:monoatomic cation homeostasis"/>
    <property type="evidence" value="ECO:0007669"/>
    <property type="project" value="TreeGrafter"/>
</dbReference>
<dbReference type="eggNOG" id="ENOG502QSTP">
    <property type="taxonomic scope" value="Eukaryota"/>
</dbReference>
<reference evidence="3 4" key="1">
    <citation type="journal article" date="2007" name="Nature">
        <title>Evolution of genes and genomes on the Drosophila phylogeny.</title>
        <authorList>
            <consortium name="Drosophila 12 Genomes Consortium"/>
            <person name="Clark A.G."/>
            <person name="Eisen M.B."/>
            <person name="Smith D.R."/>
            <person name="Bergman C.M."/>
            <person name="Oliver B."/>
            <person name="Markow T.A."/>
            <person name="Kaufman T.C."/>
            <person name="Kellis M."/>
            <person name="Gelbart W."/>
            <person name="Iyer V.N."/>
            <person name="Pollard D.A."/>
            <person name="Sackton T.B."/>
            <person name="Larracuente A.M."/>
            <person name="Singh N.D."/>
            <person name="Abad J.P."/>
            <person name="Abt D.N."/>
            <person name="Adryan B."/>
            <person name="Aguade M."/>
            <person name="Akashi H."/>
            <person name="Anderson W.W."/>
            <person name="Aquadro C.F."/>
            <person name="Ardell D.H."/>
            <person name="Arguello R."/>
            <person name="Artieri C.G."/>
            <person name="Barbash D.A."/>
            <person name="Barker D."/>
            <person name="Barsanti P."/>
            <person name="Batterham P."/>
            <person name="Batzoglou S."/>
            <person name="Begun D."/>
            <person name="Bhutkar A."/>
            <person name="Blanco E."/>
            <person name="Bosak S.A."/>
            <person name="Bradley R.K."/>
            <person name="Brand A.D."/>
            <person name="Brent M.R."/>
            <person name="Brooks A.N."/>
            <person name="Brown R.H."/>
            <person name="Butlin R.K."/>
            <person name="Caggese C."/>
            <person name="Calvi B.R."/>
            <person name="Bernardo de Carvalho A."/>
            <person name="Caspi A."/>
            <person name="Castrezana S."/>
            <person name="Celniker S.E."/>
            <person name="Chang J.L."/>
            <person name="Chapple C."/>
            <person name="Chatterji S."/>
            <person name="Chinwalla A."/>
            <person name="Civetta A."/>
            <person name="Clifton S.W."/>
            <person name="Comeron J.M."/>
            <person name="Costello J.C."/>
            <person name="Coyne J.A."/>
            <person name="Daub J."/>
            <person name="David R.G."/>
            <person name="Delcher A.L."/>
            <person name="Delehaunty K."/>
            <person name="Do C.B."/>
            <person name="Ebling H."/>
            <person name="Edwards K."/>
            <person name="Eickbush T."/>
            <person name="Evans J.D."/>
            <person name="Filipski A."/>
            <person name="Findeiss S."/>
            <person name="Freyhult E."/>
            <person name="Fulton L."/>
            <person name="Fulton R."/>
            <person name="Garcia A.C."/>
            <person name="Gardiner A."/>
            <person name="Garfield D.A."/>
            <person name="Garvin B.E."/>
            <person name="Gibson G."/>
            <person name="Gilbert D."/>
            <person name="Gnerre S."/>
            <person name="Godfrey J."/>
            <person name="Good R."/>
            <person name="Gotea V."/>
            <person name="Gravely B."/>
            <person name="Greenberg A.J."/>
            <person name="Griffiths-Jones S."/>
            <person name="Gross S."/>
            <person name="Guigo R."/>
            <person name="Gustafson E.A."/>
            <person name="Haerty W."/>
            <person name="Hahn M.W."/>
            <person name="Halligan D.L."/>
            <person name="Halpern A.L."/>
            <person name="Halter G.M."/>
            <person name="Han M.V."/>
            <person name="Heger A."/>
            <person name="Hillier L."/>
            <person name="Hinrichs A.S."/>
            <person name="Holmes I."/>
            <person name="Hoskins R.A."/>
            <person name="Hubisz M.J."/>
            <person name="Hultmark D."/>
            <person name="Huntley M.A."/>
            <person name="Jaffe D.B."/>
            <person name="Jagadeeshan S."/>
            <person name="Jeck W.R."/>
            <person name="Johnson J."/>
            <person name="Jones C.D."/>
            <person name="Jordan W.C."/>
            <person name="Karpen G.H."/>
            <person name="Kataoka E."/>
            <person name="Keightley P.D."/>
            <person name="Kheradpour P."/>
            <person name="Kirkness E.F."/>
            <person name="Koerich L.B."/>
            <person name="Kristiansen K."/>
            <person name="Kudrna D."/>
            <person name="Kulathinal R.J."/>
            <person name="Kumar S."/>
            <person name="Kwok R."/>
            <person name="Lander E."/>
            <person name="Langley C.H."/>
            <person name="Lapoint R."/>
            <person name="Lazzaro B.P."/>
            <person name="Lee S.J."/>
            <person name="Levesque L."/>
            <person name="Li R."/>
            <person name="Lin C.F."/>
            <person name="Lin M.F."/>
            <person name="Lindblad-Toh K."/>
            <person name="Llopart A."/>
            <person name="Long M."/>
            <person name="Low L."/>
            <person name="Lozovsky E."/>
            <person name="Lu J."/>
            <person name="Luo M."/>
            <person name="Machado C.A."/>
            <person name="Makalowski W."/>
            <person name="Marzo M."/>
            <person name="Matsuda M."/>
            <person name="Matzkin L."/>
            <person name="McAllister B."/>
            <person name="McBride C.S."/>
            <person name="McKernan B."/>
            <person name="McKernan K."/>
            <person name="Mendez-Lago M."/>
            <person name="Minx P."/>
            <person name="Mollenhauer M.U."/>
            <person name="Montooth K."/>
            <person name="Mount S.M."/>
            <person name="Mu X."/>
            <person name="Myers E."/>
            <person name="Negre B."/>
            <person name="Newfeld S."/>
            <person name="Nielsen R."/>
            <person name="Noor M.A."/>
            <person name="O'Grady P."/>
            <person name="Pachter L."/>
            <person name="Papaceit M."/>
            <person name="Parisi M.J."/>
            <person name="Parisi M."/>
            <person name="Parts L."/>
            <person name="Pedersen J.S."/>
            <person name="Pesole G."/>
            <person name="Phillippy A.M."/>
            <person name="Ponting C.P."/>
            <person name="Pop M."/>
            <person name="Porcelli D."/>
            <person name="Powell J.R."/>
            <person name="Prohaska S."/>
            <person name="Pruitt K."/>
            <person name="Puig M."/>
            <person name="Quesneville H."/>
            <person name="Ram K.R."/>
            <person name="Rand D."/>
            <person name="Rasmussen M.D."/>
            <person name="Reed L.K."/>
            <person name="Reenan R."/>
            <person name="Reily A."/>
            <person name="Remington K.A."/>
            <person name="Rieger T.T."/>
            <person name="Ritchie M.G."/>
            <person name="Robin C."/>
            <person name="Rogers Y.H."/>
            <person name="Rohde C."/>
            <person name="Rozas J."/>
            <person name="Rubenfield M.J."/>
            <person name="Ruiz A."/>
            <person name="Russo S."/>
            <person name="Salzberg S.L."/>
            <person name="Sanchez-Gracia A."/>
            <person name="Saranga D.J."/>
            <person name="Sato H."/>
            <person name="Schaeffer S.W."/>
            <person name="Schatz M.C."/>
            <person name="Schlenke T."/>
            <person name="Schwartz R."/>
            <person name="Segarra C."/>
            <person name="Singh R.S."/>
            <person name="Sirot L."/>
            <person name="Sirota M."/>
            <person name="Sisneros N.B."/>
            <person name="Smith C.D."/>
            <person name="Smith T.F."/>
            <person name="Spieth J."/>
            <person name="Stage D.E."/>
            <person name="Stark A."/>
            <person name="Stephan W."/>
            <person name="Strausberg R.L."/>
            <person name="Strempel S."/>
            <person name="Sturgill D."/>
            <person name="Sutton G."/>
            <person name="Sutton G.G."/>
            <person name="Tao W."/>
            <person name="Teichmann S."/>
            <person name="Tobari Y.N."/>
            <person name="Tomimura Y."/>
            <person name="Tsolas J.M."/>
            <person name="Valente V.L."/>
            <person name="Venter E."/>
            <person name="Venter J.C."/>
            <person name="Vicario S."/>
            <person name="Vieira F.G."/>
            <person name="Vilella A.J."/>
            <person name="Villasante A."/>
            <person name="Walenz B."/>
            <person name="Wang J."/>
            <person name="Wasserman M."/>
            <person name="Watts T."/>
            <person name="Wilson D."/>
            <person name="Wilson R.K."/>
            <person name="Wing R.A."/>
            <person name="Wolfner M.F."/>
            <person name="Wong A."/>
            <person name="Wong G.K."/>
            <person name="Wu C.I."/>
            <person name="Wu G."/>
            <person name="Yamamoto D."/>
            <person name="Yang H.P."/>
            <person name="Yang S.P."/>
            <person name="Yorke J.A."/>
            <person name="Yoshida K."/>
            <person name="Zdobnov E."/>
            <person name="Zhang P."/>
            <person name="Zhang Y."/>
            <person name="Zimin A.V."/>
            <person name="Baldwin J."/>
            <person name="Abdouelleil A."/>
            <person name="Abdulkadir J."/>
            <person name="Abebe A."/>
            <person name="Abera B."/>
            <person name="Abreu J."/>
            <person name="Acer S.C."/>
            <person name="Aftuck L."/>
            <person name="Alexander A."/>
            <person name="An P."/>
            <person name="Anderson E."/>
            <person name="Anderson S."/>
            <person name="Arachi H."/>
            <person name="Azer M."/>
            <person name="Bachantsang P."/>
            <person name="Barry A."/>
            <person name="Bayul T."/>
            <person name="Berlin A."/>
            <person name="Bessette D."/>
            <person name="Bloom T."/>
            <person name="Blye J."/>
            <person name="Boguslavskiy L."/>
            <person name="Bonnet C."/>
            <person name="Boukhgalter B."/>
            <person name="Bourzgui I."/>
            <person name="Brown A."/>
            <person name="Cahill P."/>
            <person name="Channer S."/>
            <person name="Cheshatsang Y."/>
            <person name="Chuda L."/>
            <person name="Citroen M."/>
            <person name="Collymore A."/>
            <person name="Cooke P."/>
            <person name="Costello M."/>
            <person name="D'Aco K."/>
            <person name="Daza R."/>
            <person name="De Haan G."/>
            <person name="DeGray S."/>
            <person name="DeMaso C."/>
            <person name="Dhargay N."/>
            <person name="Dooley K."/>
            <person name="Dooley E."/>
            <person name="Doricent M."/>
            <person name="Dorje P."/>
            <person name="Dorjee K."/>
            <person name="Dupes A."/>
            <person name="Elong R."/>
            <person name="Falk J."/>
            <person name="Farina A."/>
            <person name="Faro S."/>
            <person name="Ferguson D."/>
            <person name="Fisher S."/>
            <person name="Foley C.D."/>
            <person name="Franke A."/>
            <person name="Friedrich D."/>
            <person name="Gadbois L."/>
            <person name="Gearin G."/>
            <person name="Gearin C.R."/>
            <person name="Giannoukos G."/>
            <person name="Goode T."/>
            <person name="Graham J."/>
            <person name="Grandbois E."/>
            <person name="Grewal S."/>
            <person name="Gyaltsen K."/>
            <person name="Hafez N."/>
            <person name="Hagos B."/>
            <person name="Hall J."/>
            <person name="Henson C."/>
            <person name="Hollinger A."/>
            <person name="Honan T."/>
            <person name="Huard M.D."/>
            <person name="Hughes L."/>
            <person name="Hurhula B."/>
            <person name="Husby M.E."/>
            <person name="Kamat A."/>
            <person name="Kanga B."/>
            <person name="Kashin S."/>
            <person name="Khazanovich D."/>
            <person name="Kisner P."/>
            <person name="Lance K."/>
            <person name="Lara M."/>
            <person name="Lee W."/>
            <person name="Lennon N."/>
            <person name="Letendre F."/>
            <person name="LeVine R."/>
            <person name="Lipovsky A."/>
            <person name="Liu X."/>
            <person name="Liu J."/>
            <person name="Liu S."/>
            <person name="Lokyitsang T."/>
            <person name="Lokyitsang Y."/>
            <person name="Lubonja R."/>
            <person name="Lui A."/>
            <person name="MacDonald P."/>
            <person name="Magnisalis V."/>
            <person name="Maru K."/>
            <person name="Matthews C."/>
            <person name="McCusker W."/>
            <person name="McDonough S."/>
            <person name="Mehta T."/>
            <person name="Meldrim J."/>
            <person name="Meneus L."/>
            <person name="Mihai O."/>
            <person name="Mihalev A."/>
            <person name="Mihova T."/>
            <person name="Mittelman R."/>
            <person name="Mlenga V."/>
            <person name="Montmayeur A."/>
            <person name="Mulrain L."/>
            <person name="Navidi A."/>
            <person name="Naylor J."/>
            <person name="Negash T."/>
            <person name="Nguyen T."/>
            <person name="Nguyen N."/>
            <person name="Nicol R."/>
            <person name="Norbu C."/>
            <person name="Norbu N."/>
            <person name="Novod N."/>
            <person name="O'Neill B."/>
            <person name="Osman S."/>
            <person name="Markiewicz E."/>
            <person name="Oyono O.L."/>
            <person name="Patti C."/>
            <person name="Phunkhang P."/>
            <person name="Pierre F."/>
            <person name="Priest M."/>
            <person name="Raghuraman S."/>
            <person name="Rege F."/>
            <person name="Reyes R."/>
            <person name="Rise C."/>
            <person name="Rogov P."/>
            <person name="Ross K."/>
            <person name="Ryan E."/>
            <person name="Settipalli S."/>
            <person name="Shea T."/>
            <person name="Sherpa N."/>
            <person name="Shi L."/>
            <person name="Shih D."/>
            <person name="Sparrow T."/>
            <person name="Spaulding J."/>
            <person name="Stalker J."/>
            <person name="Stange-Thomann N."/>
            <person name="Stavropoulos S."/>
            <person name="Stone C."/>
            <person name="Strader C."/>
            <person name="Tesfaye S."/>
            <person name="Thomson T."/>
            <person name="Thoulutsang Y."/>
            <person name="Thoulutsang D."/>
            <person name="Topham K."/>
            <person name="Topping I."/>
            <person name="Tsamla T."/>
            <person name="Vassiliev H."/>
            <person name="Vo A."/>
            <person name="Wangchuk T."/>
            <person name="Wangdi T."/>
            <person name="Weiand M."/>
            <person name="Wilkinson J."/>
            <person name="Wilson A."/>
            <person name="Yadav S."/>
            <person name="Young G."/>
            <person name="Yu Q."/>
            <person name="Zembek L."/>
            <person name="Zhong D."/>
            <person name="Zimmer A."/>
            <person name="Zwirko Z."/>
            <person name="Jaffe D.B."/>
            <person name="Alvarez P."/>
            <person name="Brockman W."/>
            <person name="Butler J."/>
            <person name="Chin C."/>
            <person name="Gnerre S."/>
            <person name="Grabherr M."/>
            <person name="Kleber M."/>
            <person name="Mauceli E."/>
            <person name="MacCallum I."/>
        </authorList>
    </citation>
    <scope>NUCLEOTIDE SEQUENCE [LARGE SCALE GENOMIC DNA]</scope>
    <source>
        <strain evidence="4">Tucson 15287-2541.00</strain>
    </source>
</reference>
<gene>
    <name evidence="3" type="primary">Dgri\GH23523</name>
    <name evidence="3" type="ORF">Dgri_GH23523</name>
</gene>
<name>B4K326_DROGR</name>